<dbReference type="AlphaFoldDB" id="A0A074ZQ78"/>
<keyword evidence="1" id="KW-1133">Transmembrane helix</keyword>
<dbReference type="PANTHER" id="PTHR47027">
    <property type="entry name" value="REVERSE TRANSCRIPTASE DOMAIN-CONTAINING PROTEIN"/>
    <property type="match status" value="1"/>
</dbReference>
<evidence type="ECO:0000256" key="1">
    <source>
        <dbReference type="SAM" id="Phobius"/>
    </source>
</evidence>
<proteinExistence type="predicted"/>
<dbReference type="STRING" id="6198.A0A074ZQ78"/>
<evidence type="ECO:0000313" key="3">
    <source>
        <dbReference type="Proteomes" id="UP000054324"/>
    </source>
</evidence>
<accession>A0A074ZQ78</accession>
<organism evidence="2 3">
    <name type="scientific">Opisthorchis viverrini</name>
    <name type="common">Southeast Asian liver fluke</name>
    <dbReference type="NCBI Taxonomy" id="6198"/>
    <lineage>
        <taxon>Eukaryota</taxon>
        <taxon>Metazoa</taxon>
        <taxon>Spiralia</taxon>
        <taxon>Lophotrochozoa</taxon>
        <taxon>Platyhelminthes</taxon>
        <taxon>Trematoda</taxon>
        <taxon>Digenea</taxon>
        <taxon>Opisthorchiida</taxon>
        <taxon>Opisthorchiata</taxon>
        <taxon>Opisthorchiidae</taxon>
        <taxon>Opisthorchis</taxon>
    </lineage>
</organism>
<reference evidence="2 3" key="1">
    <citation type="submission" date="2013-11" db="EMBL/GenBank/DDBJ databases">
        <title>Opisthorchis viverrini - life in the bile duct.</title>
        <authorList>
            <person name="Young N.D."/>
            <person name="Nagarajan N."/>
            <person name="Lin S.J."/>
            <person name="Korhonen P.K."/>
            <person name="Jex A.R."/>
            <person name="Hall R.S."/>
            <person name="Safavi-Hemami H."/>
            <person name="Kaewkong W."/>
            <person name="Bertrand D."/>
            <person name="Gao S."/>
            <person name="Seet Q."/>
            <person name="Wongkham S."/>
            <person name="Teh B.T."/>
            <person name="Wongkham C."/>
            <person name="Intapan P.M."/>
            <person name="Maleewong W."/>
            <person name="Yang X."/>
            <person name="Hu M."/>
            <person name="Wang Z."/>
            <person name="Hofmann A."/>
            <person name="Sternberg P.W."/>
            <person name="Tan P."/>
            <person name="Wang J."/>
            <person name="Gasser R.B."/>
        </authorList>
    </citation>
    <scope>NUCLEOTIDE SEQUENCE [LARGE SCALE GENOMIC DNA]</scope>
</reference>
<dbReference type="Proteomes" id="UP000054324">
    <property type="component" value="Unassembled WGS sequence"/>
</dbReference>
<dbReference type="GeneID" id="20318055"/>
<name>A0A074ZQ78_OPIVI</name>
<feature type="transmembrane region" description="Helical" evidence="1">
    <location>
        <begin position="153"/>
        <end position="171"/>
    </location>
</feature>
<keyword evidence="3" id="KW-1185">Reference proteome</keyword>
<keyword evidence="1" id="KW-0472">Membrane</keyword>
<dbReference type="CTD" id="20318055"/>
<sequence length="187" mass="21223">MLAYETIELVDKFVYLGRRVIPGGLAKDDIFIRIEKARAAFVSLCHLWRSRDISLPFNGRVYNPAVRSMLLYGSETWPLRVEDVKMFSVSSEHRPSLGEHLINVFEVITFVPKLVNTGSPLSTRAVTKTRIDFLGPFMVTERAICRFSKGNELIGFTYVAITNLAVVILMFQCKKCGFKQVAVLKEE</sequence>
<dbReference type="EMBL" id="KL596676">
    <property type="protein sequence ID" value="KER29573.1"/>
    <property type="molecule type" value="Genomic_DNA"/>
</dbReference>
<gene>
    <name evidence="2" type="ORF">T265_03868</name>
</gene>
<dbReference type="KEGG" id="ovi:T265_03868"/>
<dbReference type="OrthoDB" id="6279956at2759"/>
<evidence type="ECO:0000313" key="2">
    <source>
        <dbReference type="EMBL" id="KER29573.1"/>
    </source>
</evidence>
<dbReference type="PANTHER" id="PTHR47027:SF20">
    <property type="entry name" value="REVERSE TRANSCRIPTASE-LIKE PROTEIN WITH RNA-DIRECTED DNA POLYMERASE DOMAIN"/>
    <property type="match status" value="1"/>
</dbReference>
<dbReference type="RefSeq" id="XP_009166713.1">
    <property type="nucleotide sequence ID" value="XM_009168449.1"/>
</dbReference>
<protein>
    <submittedName>
        <fullName evidence="2">Uncharacterized protein</fullName>
    </submittedName>
</protein>
<keyword evidence="1" id="KW-0812">Transmembrane</keyword>